<evidence type="ECO:0000313" key="2">
    <source>
        <dbReference type="Proteomes" id="UP001143543"/>
    </source>
</evidence>
<accession>A0ABQ5MGL7</accession>
<reference evidence="1" key="1">
    <citation type="submission" date="2022-07" db="EMBL/GenBank/DDBJ databases">
        <title>Taxonomy of Novel Oxalotrophic and Methylotrophic Bacteria.</title>
        <authorList>
            <person name="Sahin N."/>
            <person name="Tani A."/>
        </authorList>
    </citation>
    <scope>NUCLEOTIDE SEQUENCE</scope>
    <source>
        <strain evidence="1">Y10</strain>
    </source>
</reference>
<sequence>MVACSFTAAPEDVALKFLDATAEFRFEEAKEYCDEDTAKFLDLAAGYIKMSNEQPESLDFFITETEIDGDKASVSYTTSKGTDEQTVYLRKVEGDWKVSMGKENLEKEQ</sequence>
<dbReference type="EMBL" id="BRVO01000001">
    <property type="protein sequence ID" value="GLB48527.1"/>
    <property type="molecule type" value="Genomic_DNA"/>
</dbReference>
<name>A0ABQ5MGL7_9FLAO</name>
<proteinExistence type="predicted"/>
<dbReference type="Gene3D" id="3.10.450.50">
    <property type="match status" value="1"/>
</dbReference>
<dbReference type="Proteomes" id="UP001143543">
    <property type="component" value="Unassembled WGS sequence"/>
</dbReference>
<evidence type="ECO:0000313" key="1">
    <source>
        <dbReference type="EMBL" id="GLB48527.1"/>
    </source>
</evidence>
<evidence type="ECO:0008006" key="3">
    <source>
        <dbReference type="Google" id="ProtNLM"/>
    </source>
</evidence>
<gene>
    <name evidence="1" type="ORF">Y10_08950</name>
</gene>
<protein>
    <recommendedName>
        <fullName evidence="3">DUF4878 domain-containing protein</fullName>
    </recommendedName>
</protein>
<organism evidence="1 2">
    <name type="scientific">Neptunitalea lumnitzerae</name>
    <dbReference type="NCBI Taxonomy" id="2965509"/>
    <lineage>
        <taxon>Bacteria</taxon>
        <taxon>Pseudomonadati</taxon>
        <taxon>Bacteroidota</taxon>
        <taxon>Flavobacteriia</taxon>
        <taxon>Flavobacteriales</taxon>
        <taxon>Flavobacteriaceae</taxon>
        <taxon>Neptunitalea</taxon>
    </lineage>
</organism>
<comment type="caution">
    <text evidence="1">The sequence shown here is derived from an EMBL/GenBank/DDBJ whole genome shotgun (WGS) entry which is preliminary data.</text>
</comment>
<keyword evidence="2" id="KW-1185">Reference proteome</keyword>